<dbReference type="PROSITE" id="PS00018">
    <property type="entry name" value="EF_HAND_1"/>
    <property type="match status" value="1"/>
</dbReference>
<evidence type="ECO:0000313" key="3">
    <source>
        <dbReference type="EMBL" id="KKP66650.1"/>
    </source>
</evidence>
<accession>A0A0G0DUH0</accession>
<evidence type="ECO:0000313" key="4">
    <source>
        <dbReference type="Proteomes" id="UP000034952"/>
    </source>
</evidence>
<keyword evidence="2" id="KW-0812">Transmembrane</keyword>
<feature type="transmembrane region" description="Helical" evidence="2">
    <location>
        <begin position="12"/>
        <end position="30"/>
    </location>
</feature>
<dbReference type="Proteomes" id="UP000034952">
    <property type="component" value="Unassembled WGS sequence"/>
</dbReference>
<evidence type="ECO:0000256" key="2">
    <source>
        <dbReference type="SAM" id="Phobius"/>
    </source>
</evidence>
<dbReference type="PATRIC" id="fig|1618761.3.peg.261"/>
<gene>
    <name evidence="3" type="ORF">UR64_C0004G0031</name>
</gene>
<keyword evidence="2" id="KW-0472">Membrane</keyword>
<feature type="region of interest" description="Disordered" evidence="1">
    <location>
        <begin position="745"/>
        <end position="790"/>
    </location>
</feature>
<name>A0A0G0DUH0_9BACT</name>
<feature type="compositionally biased region" description="Basic and acidic residues" evidence="1">
    <location>
        <begin position="751"/>
        <end position="768"/>
    </location>
</feature>
<organism evidence="3 4">
    <name type="scientific">Candidatus Nomurabacteria bacterium GW2011_GWE1_35_16</name>
    <dbReference type="NCBI Taxonomy" id="1618761"/>
    <lineage>
        <taxon>Bacteria</taxon>
        <taxon>Candidatus Nomuraibacteriota</taxon>
    </lineage>
</organism>
<evidence type="ECO:0000256" key="1">
    <source>
        <dbReference type="SAM" id="MobiDB-lite"/>
    </source>
</evidence>
<keyword evidence="2" id="KW-1133">Transmembrane helix</keyword>
<protein>
    <submittedName>
        <fullName evidence="3">Uncharacterized protein</fullName>
    </submittedName>
</protein>
<proteinExistence type="predicted"/>
<dbReference type="InterPro" id="IPR018247">
    <property type="entry name" value="EF_Hand_1_Ca_BS"/>
</dbReference>
<reference evidence="3 4" key="1">
    <citation type="journal article" date="2015" name="Nature">
        <title>rRNA introns, odd ribosomes, and small enigmatic genomes across a large radiation of phyla.</title>
        <authorList>
            <person name="Brown C.T."/>
            <person name="Hug L.A."/>
            <person name="Thomas B.C."/>
            <person name="Sharon I."/>
            <person name="Castelle C.J."/>
            <person name="Singh A."/>
            <person name="Wilkins M.J."/>
            <person name="Williams K.H."/>
            <person name="Banfield J.F."/>
        </authorList>
    </citation>
    <scope>NUCLEOTIDE SEQUENCE [LARGE SCALE GENOMIC DNA]</scope>
</reference>
<sequence length="1007" mass="108888">MENKPKKSKAFIITFILILLLLIAGYFLLFKDGGIMNSSSSSARLFSSLLSSKDPDESNKTLALAGEEIKDKNSIYVSGYVEKTETVAKVFKVDINDPNSSDPNNIYGIANQDISINLLGRVTITDSNRQNKRIIAQGGEDLKEGDEVYISTYTKYKKQIPIVMNMVNNDPSAIKNNNIFGFANQNIRNDNIGEVTLTNSSTSNTFWDSFFGFLGKKTAPKIEKPVIINPQINSENGEGKGDGVGGWEKIDPYRFPVVTVTSTPSSFEREGVSTISWTSTDSNTCSAGPGNGTGTTGSFSTGLLKKSKMFSVVCTGENGTSGGNAFVIIGSNRTFPTVTVTANPSSFEREGMATISWTSTDTVSCNAGIGNGTGTTGSFSTGLLTTSKSFAVTCTGINGSIGGSTSVIVVSNDNNSAIRQCSDGIDNDDDGKSDKDDPNCHLDGDLNKEYVPSHFSETTSPNSLIAQCNDDIDNDGDGKTDEGDTSCHLDGNLAKAYIPTHFSETTFPLSTNAQCSDGIDNDGDKVTDVRDPQCHTDGDVNNINSYLPTHFSEAFQVGDGKAQCSDGKDNDKDTKADALDPQCHIDGDLNKEYVPSHFSEAVQVGGGRAQCSDGTDNDGDGKIDVEDLNCHEGGVITGKYLPTHFSEKFSPADGVSQCADTKDNDGDKLIDKNDPQCHIDGDLNKDYVPGHNSEKVSPPVSEFAQCNDTKDNDEDKLADILDPNCHIGGIVTGEYIPTHFSEDTLPTQCSDTKDNDGDGKVDEKDPNCHAEGNLAKPYIPSNDSEGVSPTACADTVDNDDDTFIDQLDPQCHEEGKLEKPYVATHNSEKVPPVPANKCLAIDQNPLTFTDVEKAKLAELLRKFYLIAPTLKTEEDISMIYREIDNYKELIGRLDYLTNQCYAETTSKNGLTKNPTYTGPTTRYGNPWYKYNERGSYLTGGGASINVPVENSFCSGAGDIGNGDYNCANPVSQLYCIYEDPFGKNFINDCKWTPKVNLKEYEAILNIW</sequence>
<dbReference type="AlphaFoldDB" id="A0A0G0DUH0"/>
<comment type="caution">
    <text evidence="3">The sequence shown here is derived from an EMBL/GenBank/DDBJ whole genome shotgun (WGS) entry which is preliminary data.</text>
</comment>
<dbReference type="EMBL" id="LBPY01000004">
    <property type="protein sequence ID" value="KKP66650.1"/>
    <property type="molecule type" value="Genomic_DNA"/>
</dbReference>